<reference evidence="10 11" key="1">
    <citation type="submission" date="2018-10" db="EMBL/GenBank/DDBJ databases">
        <title>Phylogenomics of Brevibacillus.</title>
        <authorList>
            <person name="Dunlap C."/>
        </authorList>
    </citation>
    <scope>NUCLEOTIDE SEQUENCE [LARGE SCALE GENOMIC DNA]</scope>
    <source>
        <strain evidence="10 11">JCM 12215</strain>
    </source>
</reference>
<dbReference type="Pfam" id="PF25601">
    <property type="entry name" value="AAA_lid_14"/>
    <property type="match status" value="1"/>
</dbReference>
<proteinExistence type="predicted"/>
<evidence type="ECO:0000313" key="11">
    <source>
        <dbReference type="Proteomes" id="UP000282028"/>
    </source>
</evidence>
<evidence type="ECO:0000256" key="7">
    <source>
        <dbReference type="ARBA" id="ARBA00029500"/>
    </source>
</evidence>
<dbReference type="InterPro" id="IPR025662">
    <property type="entry name" value="Sigma_54_int_dom_ATP-bd_1"/>
</dbReference>
<dbReference type="InterPro" id="IPR025943">
    <property type="entry name" value="Sigma_54_int_dom_ATP-bd_2"/>
</dbReference>
<evidence type="ECO:0000256" key="6">
    <source>
        <dbReference type="ARBA" id="ARBA00023163"/>
    </source>
</evidence>
<dbReference type="Gene3D" id="3.40.50.300">
    <property type="entry name" value="P-loop containing nucleotide triphosphate hydrolases"/>
    <property type="match status" value="1"/>
</dbReference>
<dbReference type="InterPro" id="IPR000014">
    <property type="entry name" value="PAS"/>
</dbReference>
<dbReference type="PROSITE" id="PS50045">
    <property type="entry name" value="SIGMA54_INTERACT_4"/>
    <property type="match status" value="1"/>
</dbReference>
<evidence type="ECO:0000259" key="8">
    <source>
        <dbReference type="PROSITE" id="PS50045"/>
    </source>
</evidence>
<gene>
    <name evidence="10" type="ORF">EDM52_12355</name>
</gene>
<dbReference type="SMART" id="SM00382">
    <property type="entry name" value="AAA"/>
    <property type="match status" value="1"/>
</dbReference>
<dbReference type="InterPro" id="IPR030828">
    <property type="entry name" value="HTH_TyrR"/>
</dbReference>
<dbReference type="Pfam" id="PF18024">
    <property type="entry name" value="HTH_50"/>
    <property type="match status" value="1"/>
</dbReference>
<dbReference type="Pfam" id="PF00158">
    <property type="entry name" value="Sigma54_activat"/>
    <property type="match status" value="1"/>
</dbReference>
<organism evidence="10 11">
    <name type="scientific">Brevibacillus invocatus</name>
    <dbReference type="NCBI Taxonomy" id="173959"/>
    <lineage>
        <taxon>Bacteria</taxon>
        <taxon>Bacillati</taxon>
        <taxon>Bacillota</taxon>
        <taxon>Bacilli</taxon>
        <taxon>Bacillales</taxon>
        <taxon>Paenibacillaceae</taxon>
        <taxon>Brevibacillus</taxon>
    </lineage>
</organism>
<dbReference type="Proteomes" id="UP000282028">
    <property type="component" value="Unassembled WGS sequence"/>
</dbReference>
<dbReference type="PROSITE" id="PS00675">
    <property type="entry name" value="SIGMA54_INTERACT_1"/>
    <property type="match status" value="1"/>
</dbReference>
<dbReference type="InterPro" id="IPR027417">
    <property type="entry name" value="P-loop_NTPase"/>
</dbReference>
<dbReference type="Gene3D" id="1.10.10.60">
    <property type="entry name" value="Homeodomain-like"/>
    <property type="match status" value="1"/>
</dbReference>
<keyword evidence="3" id="KW-0067">ATP-binding</keyword>
<accession>A0A3M8CCB1</accession>
<comment type="caution">
    <text evidence="10">The sequence shown here is derived from an EMBL/GenBank/DDBJ whole genome shotgun (WGS) entry which is preliminary data.</text>
</comment>
<dbReference type="InterPro" id="IPR009057">
    <property type="entry name" value="Homeodomain-like_sf"/>
</dbReference>
<evidence type="ECO:0000256" key="1">
    <source>
        <dbReference type="ARBA" id="ARBA00022741"/>
    </source>
</evidence>
<keyword evidence="4" id="KW-0805">Transcription regulation</keyword>
<protein>
    <recommendedName>
        <fullName evidence="7">HTH-type transcriptional regulatory protein TyrR</fullName>
    </recommendedName>
</protein>
<evidence type="ECO:0000256" key="5">
    <source>
        <dbReference type="ARBA" id="ARBA00023125"/>
    </source>
</evidence>
<keyword evidence="5" id="KW-0238">DNA-binding</keyword>
<keyword evidence="6" id="KW-0804">Transcription</keyword>
<dbReference type="NCBIfam" id="TIGR04381">
    <property type="entry name" value="HTH_TypR"/>
    <property type="match status" value="1"/>
</dbReference>
<dbReference type="EMBL" id="RHHR01000019">
    <property type="protein sequence ID" value="RNB73298.1"/>
    <property type="molecule type" value="Genomic_DNA"/>
</dbReference>
<evidence type="ECO:0000256" key="4">
    <source>
        <dbReference type="ARBA" id="ARBA00023015"/>
    </source>
</evidence>
<dbReference type="FunFam" id="3.40.50.300:FF:000006">
    <property type="entry name" value="DNA-binding transcriptional regulator NtrC"/>
    <property type="match status" value="1"/>
</dbReference>
<keyword evidence="11" id="KW-1185">Reference proteome</keyword>
<evidence type="ECO:0000313" key="10">
    <source>
        <dbReference type="EMBL" id="RNB73298.1"/>
    </source>
</evidence>
<feature type="domain" description="PAS" evidence="9">
    <location>
        <begin position="85"/>
        <end position="128"/>
    </location>
</feature>
<evidence type="ECO:0000259" key="9">
    <source>
        <dbReference type="PROSITE" id="PS50112"/>
    </source>
</evidence>
<dbReference type="InterPro" id="IPR025944">
    <property type="entry name" value="Sigma_54_int_dom_CS"/>
</dbReference>
<dbReference type="InterPro" id="IPR058031">
    <property type="entry name" value="AAA_lid_NorR"/>
</dbReference>
<sequence length="530" mass="59190">MDGIALRGITLEIKGVNRVGITHEVIACIAANQLDIIGMEVRPHYIYVKIPPVPASQITTIVERISQVSGVEQATVIPYLPAEERENRIRTILTTVSEGILLLDDQLRVTTINRAAQAMLKMEPGQLLYHSIEKLWGEAVSEIRRCMLEAIDLPSVPVSLLVAQKIPMTFVCSYHPIVSPEKSEQQGVVIVLRDHKQMQELLSTVQKGEIFTFDEIIQQSAIMRQCIETAKRIAKSDAIVFLQGESGTGKELFAKAIHFESNRAAGPFVPINCAAIPDTLLESELFGYEQGAFTGALKGGKLGLFEIAQGGTLFLDEIGDLPLHLQVKLLRVLEERRVRRVGGSKTIPIDLRIIAATNRNLADMTSKGQFREDLYYRLHVIPILIPPLRERKSDIPMLAQFFMQKVCRTTNQPTMLLSRSAIHALQAHNWPGNVRELQNVLERAVYLCPGNEILAEHLYLDIQQDVSVHEEHSSSQSSTLLREQMDSYEKGLVANALKKHASIRQAAAYLGVSHTAVLQKMKKYGLHLRN</sequence>
<dbReference type="InterPro" id="IPR003593">
    <property type="entry name" value="AAA+_ATPase"/>
</dbReference>
<dbReference type="OrthoDB" id="9771372at2"/>
<dbReference type="GO" id="GO:0006355">
    <property type="term" value="P:regulation of DNA-templated transcription"/>
    <property type="evidence" value="ECO:0007669"/>
    <property type="project" value="InterPro"/>
</dbReference>
<dbReference type="PROSITE" id="PS50112">
    <property type="entry name" value="PAS"/>
    <property type="match status" value="1"/>
</dbReference>
<dbReference type="GO" id="GO:0003677">
    <property type="term" value="F:DNA binding"/>
    <property type="evidence" value="ECO:0007669"/>
    <property type="project" value="UniProtKB-KW"/>
</dbReference>
<dbReference type="Gene3D" id="3.30.70.260">
    <property type="match status" value="1"/>
</dbReference>
<dbReference type="SUPFAM" id="SSF52540">
    <property type="entry name" value="P-loop containing nucleoside triphosphate hydrolases"/>
    <property type="match status" value="1"/>
</dbReference>
<dbReference type="InterPro" id="IPR002078">
    <property type="entry name" value="Sigma_54_int"/>
</dbReference>
<dbReference type="PROSITE" id="PS00676">
    <property type="entry name" value="SIGMA54_INTERACT_2"/>
    <property type="match status" value="1"/>
</dbReference>
<keyword evidence="1" id="KW-0547">Nucleotide-binding</keyword>
<dbReference type="AlphaFoldDB" id="A0A3M8CCB1"/>
<feature type="domain" description="Sigma-54 factor interaction" evidence="8">
    <location>
        <begin position="216"/>
        <end position="446"/>
    </location>
</feature>
<dbReference type="RefSeq" id="WP_122909294.1">
    <property type="nucleotide sequence ID" value="NZ_RHHR01000019.1"/>
</dbReference>
<keyword evidence="2" id="KW-0058">Aromatic hydrocarbons catabolism</keyword>
<dbReference type="GO" id="GO:0005524">
    <property type="term" value="F:ATP binding"/>
    <property type="evidence" value="ECO:0007669"/>
    <property type="project" value="UniProtKB-KW"/>
</dbReference>
<name>A0A3M8CCB1_9BACL</name>
<dbReference type="SUPFAM" id="SSF46689">
    <property type="entry name" value="Homeodomain-like"/>
    <property type="match status" value="1"/>
</dbReference>
<dbReference type="CDD" id="cd00130">
    <property type="entry name" value="PAS"/>
    <property type="match status" value="1"/>
</dbReference>
<dbReference type="Pfam" id="PF13188">
    <property type="entry name" value="PAS_8"/>
    <property type="match status" value="1"/>
</dbReference>
<evidence type="ECO:0000256" key="2">
    <source>
        <dbReference type="ARBA" id="ARBA00022797"/>
    </source>
</evidence>
<dbReference type="CDD" id="cd00009">
    <property type="entry name" value="AAA"/>
    <property type="match status" value="1"/>
</dbReference>
<evidence type="ECO:0000256" key="3">
    <source>
        <dbReference type="ARBA" id="ARBA00022840"/>
    </source>
</evidence>
<dbReference type="PANTHER" id="PTHR32071">
    <property type="entry name" value="TRANSCRIPTIONAL REGULATORY PROTEIN"/>
    <property type="match status" value="1"/>
</dbReference>
<dbReference type="PROSITE" id="PS00688">
    <property type="entry name" value="SIGMA54_INTERACT_3"/>
    <property type="match status" value="1"/>
</dbReference>
<dbReference type="InterPro" id="IPR035965">
    <property type="entry name" value="PAS-like_dom_sf"/>
</dbReference>
<dbReference type="Gene3D" id="3.30.450.20">
    <property type="entry name" value="PAS domain"/>
    <property type="match status" value="1"/>
</dbReference>
<dbReference type="Gene3D" id="1.10.8.60">
    <property type="match status" value="1"/>
</dbReference>
<dbReference type="SUPFAM" id="SSF55785">
    <property type="entry name" value="PYP-like sensor domain (PAS domain)"/>
    <property type="match status" value="1"/>
</dbReference>